<protein>
    <recommendedName>
        <fullName evidence="5">Nucleic-acid-binding protein from transposon X-element</fullName>
    </recommendedName>
</protein>
<keyword evidence="4" id="KW-1185">Reference proteome</keyword>
<evidence type="ECO:0000313" key="3">
    <source>
        <dbReference type="EMBL" id="GBP24720.1"/>
    </source>
</evidence>
<feature type="signal peptide" evidence="2">
    <location>
        <begin position="1"/>
        <end position="22"/>
    </location>
</feature>
<feature type="region of interest" description="Disordered" evidence="1">
    <location>
        <begin position="101"/>
        <end position="181"/>
    </location>
</feature>
<name>A0A4C1UF15_EUMVA</name>
<feature type="chain" id="PRO_5020035906" description="Nucleic-acid-binding protein from transposon X-element" evidence="2">
    <location>
        <begin position="23"/>
        <end position="181"/>
    </location>
</feature>
<feature type="compositionally biased region" description="Basic residues" evidence="1">
    <location>
        <begin position="151"/>
        <end position="161"/>
    </location>
</feature>
<keyword evidence="2" id="KW-0732">Signal</keyword>
<dbReference type="AlphaFoldDB" id="A0A4C1UF15"/>
<sequence length="181" mass="19831">MHRRDDTKIGLVLVLLLKSYAAKDIFNSPNKEHAAQNCYAQPRCVKCRKPHATKECKLTKWRHLGIIIMHSGAIPECVNCDSEGHPLSAIKTSLLCWPGKPREKPVMSPGASPPPSPTHGSEKGLKRIGQGGYSGAPHAGHSQTDDNPCRPTRRKHSHHYVHAASGQKSGVCPTSRRLQES</sequence>
<proteinExistence type="predicted"/>
<dbReference type="OrthoDB" id="8123886at2759"/>
<dbReference type="Proteomes" id="UP000299102">
    <property type="component" value="Unassembled WGS sequence"/>
</dbReference>
<evidence type="ECO:0000256" key="1">
    <source>
        <dbReference type="SAM" id="MobiDB-lite"/>
    </source>
</evidence>
<dbReference type="EMBL" id="BGZK01000165">
    <property type="protein sequence ID" value="GBP24720.1"/>
    <property type="molecule type" value="Genomic_DNA"/>
</dbReference>
<gene>
    <name evidence="3" type="ORF">EVAR_79567_1</name>
</gene>
<organism evidence="3 4">
    <name type="scientific">Eumeta variegata</name>
    <name type="common">Bagworm moth</name>
    <name type="synonym">Eumeta japonica</name>
    <dbReference type="NCBI Taxonomy" id="151549"/>
    <lineage>
        <taxon>Eukaryota</taxon>
        <taxon>Metazoa</taxon>
        <taxon>Ecdysozoa</taxon>
        <taxon>Arthropoda</taxon>
        <taxon>Hexapoda</taxon>
        <taxon>Insecta</taxon>
        <taxon>Pterygota</taxon>
        <taxon>Neoptera</taxon>
        <taxon>Endopterygota</taxon>
        <taxon>Lepidoptera</taxon>
        <taxon>Glossata</taxon>
        <taxon>Ditrysia</taxon>
        <taxon>Tineoidea</taxon>
        <taxon>Psychidae</taxon>
        <taxon>Oiketicinae</taxon>
        <taxon>Eumeta</taxon>
    </lineage>
</organism>
<evidence type="ECO:0000313" key="4">
    <source>
        <dbReference type="Proteomes" id="UP000299102"/>
    </source>
</evidence>
<accession>A0A4C1UF15</accession>
<comment type="caution">
    <text evidence="3">The sequence shown here is derived from an EMBL/GenBank/DDBJ whole genome shotgun (WGS) entry which is preliminary data.</text>
</comment>
<evidence type="ECO:0000256" key="2">
    <source>
        <dbReference type="SAM" id="SignalP"/>
    </source>
</evidence>
<reference evidence="3 4" key="1">
    <citation type="journal article" date="2019" name="Commun. Biol.">
        <title>The bagworm genome reveals a unique fibroin gene that provides high tensile strength.</title>
        <authorList>
            <person name="Kono N."/>
            <person name="Nakamura H."/>
            <person name="Ohtoshi R."/>
            <person name="Tomita M."/>
            <person name="Numata K."/>
            <person name="Arakawa K."/>
        </authorList>
    </citation>
    <scope>NUCLEOTIDE SEQUENCE [LARGE SCALE GENOMIC DNA]</scope>
</reference>
<evidence type="ECO:0008006" key="5">
    <source>
        <dbReference type="Google" id="ProtNLM"/>
    </source>
</evidence>